<dbReference type="AlphaFoldDB" id="A0A922HYP2"/>
<reference evidence="2" key="2">
    <citation type="journal article" date="2022" name="Res Sq">
        <title>Comparative Genomics Reveals Insights into the Divergent Evolution of Astigmatic Mites and Household Pest Adaptations.</title>
        <authorList>
            <person name="Xiong Q."/>
            <person name="Wan A.T.-Y."/>
            <person name="Liu X.-Y."/>
            <person name="Fung C.S.-H."/>
            <person name="Xiao X."/>
            <person name="Malainual N."/>
            <person name="Hou J."/>
            <person name="Wang L."/>
            <person name="Wang M."/>
            <person name="Yang K."/>
            <person name="Cui Y."/>
            <person name="Leung E."/>
            <person name="Nong W."/>
            <person name="Shin S.-K."/>
            <person name="Au S."/>
            <person name="Jeong K.Y."/>
            <person name="Chew F.T."/>
            <person name="Hui J."/>
            <person name="Leung T.F."/>
            <person name="Tungtrongchitr A."/>
            <person name="Zhong N."/>
            <person name="Liu Z."/>
            <person name="Tsui S."/>
        </authorList>
    </citation>
    <scope>NUCLEOTIDE SEQUENCE</scope>
    <source>
        <strain evidence="2">Derf</strain>
        <tissue evidence="2">Whole organism</tissue>
    </source>
</reference>
<gene>
    <name evidence="2" type="ORF">DERF_009787</name>
</gene>
<name>A0A922HYP2_DERFA</name>
<keyword evidence="3" id="KW-1185">Reference proteome</keyword>
<comment type="caution">
    <text evidence="2">The sequence shown here is derived from an EMBL/GenBank/DDBJ whole genome shotgun (WGS) entry which is preliminary data.</text>
</comment>
<sequence>MMMNESCDNDHTDKNGYRFCQQSFQTYIYVHRLFDVNIISIHAFIHLYSIINFIKMLCQLFNRKCRTSELFLRKFTMMEDI</sequence>
<evidence type="ECO:0000313" key="3">
    <source>
        <dbReference type="Proteomes" id="UP000790347"/>
    </source>
</evidence>
<evidence type="ECO:0000256" key="1">
    <source>
        <dbReference type="SAM" id="Phobius"/>
    </source>
</evidence>
<accession>A0A922HYP2</accession>
<proteinExistence type="predicted"/>
<reference evidence="2" key="1">
    <citation type="submission" date="2013-05" db="EMBL/GenBank/DDBJ databases">
        <authorList>
            <person name="Yim A.K.Y."/>
            <person name="Chan T.F."/>
            <person name="Ji K.M."/>
            <person name="Liu X.Y."/>
            <person name="Zhou J.W."/>
            <person name="Li R.Q."/>
            <person name="Yang K.Y."/>
            <person name="Li J."/>
            <person name="Li M."/>
            <person name="Law P.T.W."/>
            <person name="Wu Y.L."/>
            <person name="Cai Z.L."/>
            <person name="Qin H."/>
            <person name="Bao Y."/>
            <person name="Leung R.K.K."/>
            <person name="Ng P.K.S."/>
            <person name="Zou J."/>
            <person name="Zhong X.J."/>
            <person name="Ran P.X."/>
            <person name="Zhong N.S."/>
            <person name="Liu Z.G."/>
            <person name="Tsui S.K.W."/>
        </authorList>
    </citation>
    <scope>NUCLEOTIDE SEQUENCE</scope>
    <source>
        <strain evidence="2">Derf</strain>
        <tissue evidence="2">Whole organism</tissue>
    </source>
</reference>
<keyword evidence="1" id="KW-0472">Membrane</keyword>
<feature type="transmembrane region" description="Helical" evidence="1">
    <location>
        <begin position="36"/>
        <end position="54"/>
    </location>
</feature>
<organism evidence="2 3">
    <name type="scientific">Dermatophagoides farinae</name>
    <name type="common">American house dust mite</name>
    <dbReference type="NCBI Taxonomy" id="6954"/>
    <lineage>
        <taxon>Eukaryota</taxon>
        <taxon>Metazoa</taxon>
        <taxon>Ecdysozoa</taxon>
        <taxon>Arthropoda</taxon>
        <taxon>Chelicerata</taxon>
        <taxon>Arachnida</taxon>
        <taxon>Acari</taxon>
        <taxon>Acariformes</taxon>
        <taxon>Sarcoptiformes</taxon>
        <taxon>Astigmata</taxon>
        <taxon>Psoroptidia</taxon>
        <taxon>Analgoidea</taxon>
        <taxon>Pyroglyphidae</taxon>
        <taxon>Dermatophagoidinae</taxon>
        <taxon>Dermatophagoides</taxon>
    </lineage>
</organism>
<dbReference type="EMBL" id="ASGP02000004">
    <property type="protein sequence ID" value="KAH9511317.1"/>
    <property type="molecule type" value="Genomic_DNA"/>
</dbReference>
<protein>
    <submittedName>
        <fullName evidence="2">Uncharacterized protein</fullName>
    </submittedName>
</protein>
<keyword evidence="1" id="KW-0812">Transmembrane</keyword>
<evidence type="ECO:0000313" key="2">
    <source>
        <dbReference type="EMBL" id="KAH9511317.1"/>
    </source>
</evidence>
<dbReference type="Proteomes" id="UP000790347">
    <property type="component" value="Unassembled WGS sequence"/>
</dbReference>
<keyword evidence="1" id="KW-1133">Transmembrane helix</keyword>